<accession>A0A1T4VMR8</accession>
<feature type="binding site" evidence="1">
    <location>
        <position position="99"/>
    </location>
    <ligand>
        <name>S-adenosyl-L-methionine</name>
        <dbReference type="ChEBI" id="CHEBI:59789"/>
    </ligand>
</feature>
<organism evidence="2 3">
    <name type="scientific">Succinivibrio dextrinosolvens DSM 3072</name>
    <dbReference type="NCBI Taxonomy" id="1123324"/>
    <lineage>
        <taxon>Bacteria</taxon>
        <taxon>Pseudomonadati</taxon>
        <taxon>Pseudomonadota</taxon>
        <taxon>Gammaproteobacteria</taxon>
        <taxon>Aeromonadales</taxon>
        <taxon>Succinivibrionaceae</taxon>
        <taxon>Succinivibrio</taxon>
    </lineage>
</organism>
<dbReference type="EMBL" id="FUXX01000031">
    <property type="protein sequence ID" value="SKA65791.1"/>
    <property type="molecule type" value="Genomic_DNA"/>
</dbReference>
<dbReference type="PANTHER" id="PTHR37426:SF1">
    <property type="entry name" value="RIBOSOMAL RNA LARGE SUBUNIT METHYLTRANSFERASE J"/>
    <property type="match status" value="1"/>
</dbReference>
<feature type="active site" description="Proton acceptor" evidence="1">
    <location>
        <position position="163"/>
    </location>
</feature>
<feature type="binding site" evidence="1">
    <location>
        <position position="19"/>
    </location>
    <ligand>
        <name>S-adenosyl-L-methionine</name>
        <dbReference type="ChEBI" id="CHEBI:59789"/>
    </ligand>
</feature>
<dbReference type="InterPro" id="IPR007473">
    <property type="entry name" value="RlmJ"/>
</dbReference>
<dbReference type="RefSeq" id="WP_078929089.1">
    <property type="nucleotide sequence ID" value="NZ_FUXX01000031.1"/>
</dbReference>
<comment type="catalytic activity">
    <reaction evidence="1">
        <text>adenosine(2030) in 23S rRNA + S-adenosyl-L-methionine = N(6)-methyladenosine(2030) in 23S rRNA + S-adenosyl-L-homocysteine + H(+)</text>
        <dbReference type="Rhea" id="RHEA:43736"/>
        <dbReference type="Rhea" id="RHEA-COMP:10668"/>
        <dbReference type="Rhea" id="RHEA-COMP:10669"/>
        <dbReference type="ChEBI" id="CHEBI:15378"/>
        <dbReference type="ChEBI" id="CHEBI:57856"/>
        <dbReference type="ChEBI" id="CHEBI:59789"/>
        <dbReference type="ChEBI" id="CHEBI:74411"/>
        <dbReference type="ChEBI" id="CHEBI:74449"/>
        <dbReference type="EC" id="2.1.1.266"/>
    </reaction>
</comment>
<comment type="similarity">
    <text evidence="1">Belongs to the RlmJ family.</text>
</comment>
<dbReference type="Proteomes" id="UP000242432">
    <property type="component" value="Unassembled WGS sequence"/>
</dbReference>
<dbReference type="GO" id="GO:0003723">
    <property type="term" value="F:RNA binding"/>
    <property type="evidence" value="ECO:0007669"/>
    <property type="project" value="UniProtKB-UniRule"/>
</dbReference>
<name>A0A1T4VMR8_9GAMM</name>
<dbReference type="EC" id="2.1.1.266" evidence="1"/>
<reference evidence="3" key="1">
    <citation type="submission" date="2017-02" db="EMBL/GenBank/DDBJ databases">
        <authorList>
            <person name="Varghese N."/>
            <person name="Submissions S."/>
        </authorList>
    </citation>
    <scope>NUCLEOTIDE SEQUENCE [LARGE SCALE GENOMIC DNA]</scope>
    <source>
        <strain evidence="3">DSM 3072</strain>
    </source>
</reference>
<dbReference type="PANTHER" id="PTHR37426">
    <property type="entry name" value="RIBOSOMAL RNA LARGE SUBUNIT METHYLTRANSFERASE J"/>
    <property type="match status" value="1"/>
</dbReference>
<keyword evidence="1" id="KW-0949">S-adenosyl-L-methionine</keyword>
<feature type="binding site" evidence="1">
    <location>
        <position position="117"/>
    </location>
    <ligand>
        <name>S-adenosyl-L-methionine</name>
        <dbReference type="ChEBI" id="CHEBI:59789"/>
    </ligand>
</feature>
<dbReference type="AlphaFoldDB" id="A0A1T4VMR8"/>
<keyword evidence="1 2" id="KW-0489">Methyltransferase</keyword>
<feature type="site" description="Interaction with substrate rRNA" evidence="1">
    <location>
        <position position="4"/>
    </location>
</feature>
<gene>
    <name evidence="1" type="primary">rlmJ</name>
    <name evidence="2" type="ORF">SAMN02745213_01701</name>
</gene>
<dbReference type="GO" id="GO:0036307">
    <property type="term" value="F:23S rRNA (adenine(2030)-N(6))-methyltransferase activity"/>
    <property type="evidence" value="ECO:0007669"/>
    <property type="project" value="UniProtKB-UniRule"/>
</dbReference>
<dbReference type="GO" id="GO:0070475">
    <property type="term" value="P:rRNA base methylation"/>
    <property type="evidence" value="ECO:0007669"/>
    <property type="project" value="UniProtKB-UniRule"/>
</dbReference>
<feature type="binding site" evidence="1">
    <location>
        <position position="163"/>
    </location>
    <ligand>
        <name>S-adenosyl-L-methionine</name>
        <dbReference type="ChEBI" id="CHEBI:59789"/>
    </ligand>
</feature>
<proteinExistence type="inferred from homology"/>
<dbReference type="SUPFAM" id="SSF53335">
    <property type="entry name" value="S-adenosyl-L-methionine-dependent methyltransferases"/>
    <property type="match status" value="1"/>
</dbReference>
<sequence length="280" mass="32070">MLSYKHGFHSGNHADILKHMVICLLMRALNKKDKPYIVIDTHSGSGLYKLDGFMAQKNQEFKSGISKIKDNKILRELVPEFYSVYDEVNQDNGNFYPGSPLFETRLGRDTDKFTLIDLHPNEFENLRNNLKRDRRCTIQNREGLEALNALLPPTPRRGMVVIDPAYEEKNEYIDLVKAVKNGHSKWNTGIFAIWYPVLGKLRDHSKNLTQDLRRLNIPMLQVELCVEPQEEVFGMCGSGMLILNYPYGIDNELSTVVDELYKSLSKKGGSARLKVLNPQP</sequence>
<comment type="function">
    <text evidence="1">Specifically methylates the adenine in position 2030 of 23S rRNA.</text>
</comment>
<dbReference type="Pfam" id="PF04378">
    <property type="entry name" value="RsmJ"/>
    <property type="match status" value="1"/>
</dbReference>
<evidence type="ECO:0000256" key="1">
    <source>
        <dbReference type="HAMAP-Rule" id="MF_00934"/>
    </source>
</evidence>
<keyword evidence="3" id="KW-1185">Reference proteome</keyword>
<dbReference type="GO" id="GO:0005829">
    <property type="term" value="C:cytosol"/>
    <property type="evidence" value="ECO:0007669"/>
    <property type="project" value="TreeGrafter"/>
</dbReference>
<evidence type="ECO:0000313" key="3">
    <source>
        <dbReference type="Proteomes" id="UP000242432"/>
    </source>
</evidence>
<protein>
    <recommendedName>
        <fullName evidence="1">Ribosomal RNA large subunit methyltransferase J</fullName>
        <ecNumber evidence="1">2.1.1.266</ecNumber>
    </recommendedName>
    <alternativeName>
        <fullName evidence="1">23S rRNA (adenine(2030)-N6)-methyltransferase</fullName>
    </alternativeName>
    <alternativeName>
        <fullName evidence="1">23S rRNA m6A2030 methyltransferase</fullName>
    </alternativeName>
</protein>
<feature type="binding site" evidence="1">
    <location>
        <begin position="142"/>
        <end position="143"/>
    </location>
    <ligand>
        <name>S-adenosyl-L-methionine</name>
        <dbReference type="ChEBI" id="CHEBI:59789"/>
    </ligand>
</feature>
<keyword evidence="1" id="KW-0694">RNA-binding</keyword>
<keyword evidence="1" id="KW-0698">rRNA processing</keyword>
<dbReference type="InterPro" id="IPR029063">
    <property type="entry name" value="SAM-dependent_MTases_sf"/>
</dbReference>
<evidence type="ECO:0000313" key="2">
    <source>
        <dbReference type="EMBL" id="SKA65791.1"/>
    </source>
</evidence>
<dbReference type="HAMAP" id="MF_00934">
    <property type="entry name" value="23SrRNA_methyltr_J"/>
    <property type="match status" value="1"/>
</dbReference>
<keyword evidence="1 2" id="KW-0808">Transferase</keyword>
<comment type="subunit">
    <text evidence="1">Monomer.</text>
</comment>
<dbReference type="Gene3D" id="3.40.50.150">
    <property type="entry name" value="Vaccinia Virus protein VP39"/>
    <property type="match status" value="1"/>
</dbReference>
<feature type="binding site" evidence="1">
    <location>
        <position position="42"/>
    </location>
    <ligand>
        <name>S-adenosyl-L-methionine</name>
        <dbReference type="ChEBI" id="CHEBI:59789"/>
    </ligand>
</feature>